<reference evidence="2 3" key="1">
    <citation type="submission" date="2018-01" db="EMBL/GenBank/DDBJ databases">
        <title>Whole genome sequencing of Histamine producing bacteria.</title>
        <authorList>
            <person name="Butler K."/>
        </authorList>
    </citation>
    <scope>NUCLEOTIDE SEQUENCE [LARGE SCALE GENOMIC DNA]</scope>
    <source>
        <strain evidence="2 3">DSM 100436</strain>
    </source>
</reference>
<keyword evidence="3" id="KW-1185">Reference proteome</keyword>
<evidence type="ECO:0000256" key="1">
    <source>
        <dbReference type="SAM" id="Phobius"/>
    </source>
</evidence>
<dbReference type="EMBL" id="PYMA01000004">
    <property type="protein sequence ID" value="PSW20309.1"/>
    <property type="molecule type" value="Genomic_DNA"/>
</dbReference>
<gene>
    <name evidence="2" type="ORF">C9I98_09680</name>
</gene>
<protein>
    <submittedName>
        <fullName evidence="2">Uncharacterized protein</fullName>
    </submittedName>
</protein>
<evidence type="ECO:0000313" key="3">
    <source>
        <dbReference type="Proteomes" id="UP000241771"/>
    </source>
</evidence>
<dbReference type="RefSeq" id="WP_036823595.1">
    <property type="nucleotide sequence ID" value="NZ_JGVO01000475.1"/>
</dbReference>
<keyword evidence="1" id="KW-0472">Membrane</keyword>
<name>A0A2T3NVQ6_9GAMM</name>
<proteinExistence type="predicted"/>
<dbReference type="OrthoDB" id="95459at2"/>
<keyword evidence="1" id="KW-1133">Transmembrane helix</keyword>
<dbReference type="Proteomes" id="UP000241771">
    <property type="component" value="Unassembled WGS sequence"/>
</dbReference>
<comment type="caution">
    <text evidence="2">The sequence shown here is derived from an EMBL/GenBank/DDBJ whole genome shotgun (WGS) entry which is preliminary data.</text>
</comment>
<sequence length="196" mass="21899">MITQTVRADDGGKEGKWVGLSIALILLLAVMLLPHHQSISKAQALDAHQVSVNDLAGPELAMVAELRLAHEEIRNIHQDNLDFGVHSELLWPDMVELEEIWLAPFVHDKSWEHKGRHNWQVIAPAFYLGIRQMEQGTAHVVLYSGEHEPDIWFALSPKAKAMSASAELSTEALIDAGWTQVVFALSVQNQTDNHLH</sequence>
<feature type="transmembrane region" description="Helical" evidence="1">
    <location>
        <begin position="17"/>
        <end position="33"/>
    </location>
</feature>
<organism evidence="2 3">
    <name type="scientific">Photobacterium sanctipauli</name>
    <dbReference type="NCBI Taxonomy" id="1342794"/>
    <lineage>
        <taxon>Bacteria</taxon>
        <taxon>Pseudomonadati</taxon>
        <taxon>Pseudomonadota</taxon>
        <taxon>Gammaproteobacteria</taxon>
        <taxon>Vibrionales</taxon>
        <taxon>Vibrionaceae</taxon>
        <taxon>Photobacterium</taxon>
    </lineage>
</organism>
<keyword evidence="1" id="KW-0812">Transmembrane</keyword>
<dbReference type="AlphaFoldDB" id="A0A2T3NVQ6"/>
<dbReference type="Pfam" id="PF19659">
    <property type="entry name" value="DUF6162"/>
    <property type="match status" value="1"/>
</dbReference>
<evidence type="ECO:0000313" key="2">
    <source>
        <dbReference type="EMBL" id="PSW20309.1"/>
    </source>
</evidence>
<accession>A0A2T3NVQ6</accession>
<dbReference type="InterPro" id="IPR046160">
    <property type="entry name" value="DUF6162"/>
</dbReference>